<keyword evidence="3" id="KW-1185">Reference proteome</keyword>
<reference evidence="2 3" key="1">
    <citation type="submission" date="2022-09" db="EMBL/GenBank/DDBJ databases">
        <title>Xylan utilization by haloarchaea-nanohaloarchaea associations.</title>
        <authorList>
            <person name="Yakimov M."/>
        </authorList>
    </citation>
    <scope>NUCLEOTIDE SEQUENCE [LARGE SCALE GENOMIC DNA]</scope>
    <source>
        <strain evidence="2 3">SVXNc</strain>
    </source>
</reference>
<accession>A0ABY8CCX2</accession>
<name>A0ABY8CCX2_9ARCH</name>
<feature type="region of interest" description="Disordered" evidence="1">
    <location>
        <begin position="1"/>
        <end position="25"/>
    </location>
</feature>
<protein>
    <submittedName>
        <fullName evidence="2">Uncharacterized protein</fullName>
    </submittedName>
</protein>
<evidence type="ECO:0000313" key="3">
    <source>
        <dbReference type="Proteomes" id="UP001218034"/>
    </source>
</evidence>
<evidence type="ECO:0000256" key="1">
    <source>
        <dbReference type="SAM" id="MobiDB-lite"/>
    </source>
</evidence>
<proteinExistence type="predicted"/>
<dbReference type="RefSeq" id="WP_347721940.1">
    <property type="nucleotide sequence ID" value="NZ_CP104395.1"/>
</dbReference>
<gene>
    <name evidence="2" type="ORF">SVXNc_0036</name>
</gene>
<dbReference type="Proteomes" id="UP001218034">
    <property type="component" value="Chromosome"/>
</dbReference>
<organism evidence="2 3">
    <name type="scientific">Candidatus Nanohalococcus occultus</name>
    <dbReference type="NCBI Taxonomy" id="2978047"/>
    <lineage>
        <taxon>Archaea</taxon>
        <taxon>Candidatus Nanohalarchaeota</taxon>
        <taxon>Candidatus Nanohalarchaeota incertae sedis</taxon>
        <taxon>Candidatus Nanohalococcus</taxon>
    </lineage>
</organism>
<sequence>MSSDILSYLDEDEEPENNELSVTLEGNEESINSLLSDENETSKHSQSTESNYQKNLGYKAATLAFSTGFAATVTDASKAAPYLQQDAQKLIEYAPKVIDAASGFGELGGALATGLGTFYCYSRIER</sequence>
<dbReference type="EMBL" id="CP104395">
    <property type="protein sequence ID" value="WEL19068.1"/>
    <property type="molecule type" value="Genomic_DNA"/>
</dbReference>
<dbReference type="GeneID" id="90589471"/>
<evidence type="ECO:0000313" key="2">
    <source>
        <dbReference type="EMBL" id="WEL19068.1"/>
    </source>
</evidence>